<dbReference type="Gene3D" id="1.10.1200.10">
    <property type="entry name" value="ACP-like"/>
    <property type="match status" value="2"/>
</dbReference>
<dbReference type="InterPro" id="IPR050091">
    <property type="entry name" value="PKS_NRPS_Biosynth_Enz"/>
</dbReference>
<dbReference type="CDD" id="cd05195">
    <property type="entry name" value="enoyl_red"/>
    <property type="match status" value="1"/>
</dbReference>
<dbReference type="Pfam" id="PF00698">
    <property type="entry name" value="Acyl_transf_1"/>
    <property type="match status" value="1"/>
</dbReference>
<evidence type="ECO:0000256" key="2">
    <source>
        <dbReference type="ARBA" id="ARBA00022553"/>
    </source>
</evidence>
<feature type="active site" description="Proton acceptor; for dehydratase activity" evidence="12">
    <location>
        <position position="987"/>
    </location>
</feature>
<dbReference type="FunFam" id="3.40.47.10:FF:000019">
    <property type="entry name" value="Polyketide synthase type I"/>
    <property type="match status" value="1"/>
</dbReference>
<dbReference type="GO" id="GO:0016491">
    <property type="term" value="F:oxidoreductase activity"/>
    <property type="evidence" value="ECO:0007669"/>
    <property type="project" value="UniProtKB-KW"/>
</dbReference>
<dbReference type="Pfam" id="PF00109">
    <property type="entry name" value="ketoacyl-synt"/>
    <property type="match status" value="1"/>
</dbReference>
<dbReference type="InterPro" id="IPR042099">
    <property type="entry name" value="ANL_N_sf"/>
</dbReference>
<dbReference type="Pfam" id="PF08240">
    <property type="entry name" value="ADH_N"/>
    <property type="match status" value="1"/>
</dbReference>
<feature type="active site" description="Proton donor; for dehydratase activity" evidence="12">
    <location>
        <position position="1175"/>
    </location>
</feature>
<dbReference type="GO" id="GO:0004315">
    <property type="term" value="F:3-oxoacyl-[acyl-carrier-protein] synthase activity"/>
    <property type="evidence" value="ECO:0007669"/>
    <property type="project" value="InterPro"/>
</dbReference>
<dbReference type="GO" id="GO:0005886">
    <property type="term" value="C:plasma membrane"/>
    <property type="evidence" value="ECO:0007669"/>
    <property type="project" value="TreeGrafter"/>
</dbReference>
<evidence type="ECO:0000256" key="7">
    <source>
        <dbReference type="ARBA" id="ARBA00022857"/>
    </source>
</evidence>
<dbReference type="CDD" id="cd05930">
    <property type="entry name" value="A_NRPS"/>
    <property type="match status" value="1"/>
</dbReference>
<dbReference type="SUPFAM" id="SSF53901">
    <property type="entry name" value="Thiolase-like"/>
    <property type="match status" value="1"/>
</dbReference>
<dbReference type="Pfam" id="PF00107">
    <property type="entry name" value="ADH_zinc_N"/>
    <property type="match status" value="1"/>
</dbReference>
<accession>A0AAE0WZA2</accession>
<evidence type="ECO:0000256" key="12">
    <source>
        <dbReference type="PROSITE-ProRule" id="PRU01363"/>
    </source>
</evidence>
<dbReference type="InterPro" id="IPR023213">
    <property type="entry name" value="CAT-like_dom_sf"/>
</dbReference>
<dbReference type="Gene3D" id="3.30.559.30">
    <property type="entry name" value="Nonribosomal peptide synthetase, condensation domain"/>
    <property type="match status" value="1"/>
</dbReference>
<dbReference type="SUPFAM" id="SSF47336">
    <property type="entry name" value="ACP-like"/>
    <property type="match status" value="2"/>
</dbReference>
<dbReference type="SMART" id="SM00827">
    <property type="entry name" value="PKS_AT"/>
    <property type="match status" value="1"/>
</dbReference>
<name>A0AAE0WZA2_9PEZI</name>
<dbReference type="PROSITE" id="PS52019">
    <property type="entry name" value="PKS_MFAS_DH"/>
    <property type="match status" value="1"/>
</dbReference>
<dbReference type="SUPFAM" id="SSF50129">
    <property type="entry name" value="GroES-like"/>
    <property type="match status" value="1"/>
</dbReference>
<dbReference type="InterPro" id="IPR014031">
    <property type="entry name" value="Ketoacyl_synth_C"/>
</dbReference>
<protein>
    <submittedName>
        <fullName evidence="17">Polyketide synthase</fullName>
    </submittedName>
</protein>
<dbReference type="InterPro" id="IPR049900">
    <property type="entry name" value="PKS_mFAS_DH"/>
</dbReference>
<evidence type="ECO:0000313" key="18">
    <source>
        <dbReference type="Proteomes" id="UP001270362"/>
    </source>
</evidence>
<dbReference type="SUPFAM" id="SSF52151">
    <property type="entry name" value="FabD/lysophospholipase-like"/>
    <property type="match status" value="1"/>
</dbReference>
<dbReference type="InterPro" id="IPR011032">
    <property type="entry name" value="GroES-like_sf"/>
</dbReference>
<dbReference type="GO" id="GO:0044550">
    <property type="term" value="P:secondary metabolite biosynthetic process"/>
    <property type="evidence" value="ECO:0007669"/>
    <property type="project" value="UniProtKB-ARBA"/>
</dbReference>
<evidence type="ECO:0000256" key="6">
    <source>
        <dbReference type="ARBA" id="ARBA00022737"/>
    </source>
</evidence>
<dbReference type="InterPro" id="IPR057326">
    <property type="entry name" value="KR_dom"/>
</dbReference>
<feature type="region of interest" description="N-terminal hotdog fold" evidence="12">
    <location>
        <begin position="955"/>
        <end position="1091"/>
    </location>
</feature>
<evidence type="ECO:0000256" key="11">
    <source>
        <dbReference type="ARBA" id="ARBA00029443"/>
    </source>
</evidence>
<dbReference type="GO" id="GO:1901336">
    <property type="term" value="P:lactone biosynthetic process"/>
    <property type="evidence" value="ECO:0007669"/>
    <property type="project" value="UniProtKB-ARBA"/>
</dbReference>
<dbReference type="InterPro" id="IPR001242">
    <property type="entry name" value="Condensation_dom"/>
</dbReference>
<dbReference type="SMART" id="SM00822">
    <property type="entry name" value="PKS_KR"/>
    <property type="match status" value="1"/>
</dbReference>
<dbReference type="FunFam" id="3.40.50.720:FF:000209">
    <property type="entry name" value="Polyketide synthase Pks12"/>
    <property type="match status" value="1"/>
</dbReference>
<dbReference type="Gene3D" id="3.30.559.10">
    <property type="entry name" value="Chloramphenicol acetyltransferase-like domain"/>
    <property type="match status" value="1"/>
</dbReference>
<evidence type="ECO:0000256" key="1">
    <source>
        <dbReference type="ARBA" id="ARBA00022450"/>
    </source>
</evidence>
<dbReference type="InterPro" id="IPR001227">
    <property type="entry name" value="Ac_transferase_dom_sf"/>
</dbReference>
<dbReference type="SMART" id="SM00825">
    <property type="entry name" value="PKS_KS"/>
    <property type="match status" value="1"/>
</dbReference>
<evidence type="ECO:0000259" key="15">
    <source>
        <dbReference type="PROSITE" id="PS52004"/>
    </source>
</evidence>
<gene>
    <name evidence="17" type="ORF">B0T22DRAFT_434222</name>
</gene>
<dbReference type="SUPFAM" id="SSF55048">
    <property type="entry name" value="Probable ACP-binding domain of malonyl-CoA ACP transacylase"/>
    <property type="match status" value="1"/>
</dbReference>
<dbReference type="EMBL" id="JAULSO010000007">
    <property type="protein sequence ID" value="KAK3681229.1"/>
    <property type="molecule type" value="Genomic_DNA"/>
</dbReference>
<feature type="domain" description="PKS/mFAS DH" evidence="16">
    <location>
        <begin position="955"/>
        <end position="1268"/>
    </location>
</feature>
<dbReference type="InterPro" id="IPR032821">
    <property type="entry name" value="PKS_assoc"/>
</dbReference>
<dbReference type="InterPro" id="IPR049551">
    <property type="entry name" value="PKS_DH_C"/>
</dbReference>
<dbReference type="GO" id="GO:0032259">
    <property type="term" value="P:methylation"/>
    <property type="evidence" value="ECO:0007669"/>
    <property type="project" value="UniProtKB-KW"/>
</dbReference>
<dbReference type="Gene3D" id="3.40.50.720">
    <property type="entry name" value="NAD(P)-binding Rossmann-like Domain"/>
    <property type="match status" value="4"/>
</dbReference>
<dbReference type="GO" id="GO:0004312">
    <property type="term" value="F:fatty acid synthase activity"/>
    <property type="evidence" value="ECO:0007669"/>
    <property type="project" value="TreeGrafter"/>
</dbReference>
<dbReference type="Gene3D" id="3.30.300.30">
    <property type="match status" value="1"/>
</dbReference>
<keyword evidence="2" id="KW-0597">Phosphoprotein</keyword>
<feature type="region of interest" description="Disordered" evidence="13">
    <location>
        <begin position="20"/>
        <end position="54"/>
    </location>
</feature>
<dbReference type="InterPro" id="IPR009081">
    <property type="entry name" value="PP-bd_ACP"/>
</dbReference>
<dbReference type="SUPFAM" id="SSF56801">
    <property type="entry name" value="Acetyl-CoA synthetase-like"/>
    <property type="match status" value="1"/>
</dbReference>
<evidence type="ECO:0000259" key="14">
    <source>
        <dbReference type="PROSITE" id="PS50075"/>
    </source>
</evidence>
<sequence length="3901" mass="425003">MNQSVQVSLHGELANKPVSVSTASSTISGQDSPPALDESISSSGTSVTSDAPDIPGENSSVIVGLAFRFPGARNVSQLWEALEQKKDLQKKMPRDRFNVDAFHHPLGANKGTTNAKYGYFLDQGLDEFDNEFFRISAKEAESMDPQQRLLLEVVYEALENAGITLADIKGTNTSVYAGSFSNDYNAMVSKDSQMYPKYAVTGSGNSIISNRISYFFDLQGPSMTVDTACSSSLVCFHFGNKSLQHKEADIAIIAGSALHFDPTIFTTMTDLGMLSSDGRCRTFDSSGSGYVRGEGVAAVILKRKVDAEAAGDNIMAVVRGSGSNHDGSKSGLTVPNGAAQARLIRQTYAEAGLELGDTDYFESHGTGTKVGDPIEANAIGSVFASTRTAPIYVGSIKSNLGHLEGASGLAGVIKAAMQVQAGKILPNMHFQNPNPEINFSLLNIVVPTSVVDWKSATGLRRASVNSFGYGGANAHVIIENYRPRTQIEDRAWDTATKADAVVTPTIAEGKQNRPYLIPLTSHHEKAAKNLISQISDYVVQKGHEGTMVEDLACSYSVRRSMHQRRSFVVATTLDSLTTGIEGVSKTEEWARQDGPQPRIGFVFTGQGAQWYAMGELLKTSDTTRVAESLISQPVCAAIQLAIVDLLRAWGVTPSAVVGHSSGEIAAAYAAGILSFENAIICAYYRGLYMSQGASQDKKGAMIAVGLTEEEAKSELAGYTGRIALAAVNSPSSLTLSGDEDALLELKESLDQRKVFARRLLVEQAFHSHHMNPLAPAFEQALNSTPTFKPTNAAIKFSSSVTARDSSARKLDASYWAANMTGVVRFADALVNLVLDEQDNQAVDVLLEIGAHPALRGPAKEITKDLKLEIPYFGTLDRSKPAFEALLSTAGHLFTLGYPVDLAAVNSDLSLTASREILRVTKGKQRPDLPSYAWNHGKYWAGTRLIREHQQRASRHTLLGAPMPGMPHNHPRFRSFLNLAEVPWLAGHVVDGKTVLPGAAYVSMALEAVSTTLEKGTSVKEYQMRDVMFKAALTLSADSESGVEVLLDLQPLATSAKSVSGSWYRFSVFSYDGTDRMLEHCHGLVSAKTGVPQTLASLATKDTSRELRSRANRRTTSDVYYSRLGRLGLDYGDNFRLLEGQVESGDGFSIASLVFDPAKVVSIPADECIVHPTLLDAAFHVIFAAIETCAGGMQETFVPTFIRTATFSGVIDQLKNSTTIQKLCVRSETKLPGKRVAINHLSIEDETSGNSLIDLDGLELTALGNDSAGDEARRDLFYHTRWLSAFSQLGTASPAPDISGLGQLLDVYVHQFPNADILHFTSREETVREALKHLGGVGMERRRFRSITPKSTLSVSDEWKNLTNDWSGLVNTADPIETGYDLVILSEAPLEDVTKYLKPGGYIITDNVDLEDTSSLKEVFSQSDFKVLQFSSEVAHVEQRLPLTILLSEHPSTLSQDVASRIKQVYPGGVSTASFPNDTVSTADVLSLVSLDNDLFFFQDQEAEAASFRALQKLFNGDVSNITWLLRGASVDTTNPSQALIAGLLRTMRSEVTDSHVITLDLEATSQDPVYIASRVVEVLTSSISTEDEISERKGSILIPRIQTDDARNVKLPVPGNRQPRYEPLHGSRNLALKIGKTGLLDTLSFEDDDDTASPHLLPGQVEIEVKASALNFRDLAASLGIIDDYRLGDEASGIVVRTGSDVSSDQFKAGDRVLVCCPGQGAHRTHIRAPACMFTKIGDMDFVTAASFEAILCTALYSLDEIARLKPGEYCLIHSAAGGVGQMAIQVAQMLGANVIATVGSPEKRAFLIEQFGLKDEMIFSSRDLSFVDGVMAVTNGRGCDVALNSLAGDLLHATWKCIARFGRLIEIGKRDIHENTKLDMEPFRKQIMYASVDLITVYLHNNPRFVKLQNDCYALIRDGKIRPPGPIKTFRYSETVKAFRLMQMGKFFGKIVLVPEQDELVPVMPPAFRNVPIFSPEKSYLLVGGLGGIGRSLAEWMFRRGVREIAFLSRSGAGNADARDTISWLESKGVKVSVFKGDVAVKTVVDDCVNALRHNLGGIFQAVMVLQDTAFANMTVEQWRAAVYPKLHGTYYLHKATENLDLDFFVSFSSAASVVGSMGQANYVAANTYMDALMRHRRERGLAGTSMSVGVVDDVGVVAEDSTLSSILDRLGYDTITRDEVLYQVEEAVISSKGAYARGDGIDYHHITTGINNRRKDLYWAQRPLFRNLYENLDLSVDGGGGKSTKNLSALLKNAADIDKRADVLTEAFIEKVAQVLGTPAESIHAKNTLSAYGLDSIVAVELRKWFFQTTNVDMPLFDILGAPSILALTRKAAENMRLGVAAAEEEVESSAVNQGVLADKLKAGGASSISIFDSITKPDNVPLSSYQSRMWFLHNFSTDPSSFNFVVSSRLEGEPRQEILQQALDELIRRNGSLRTRYFEGEEYAQQELIDESNAPIRYEDLSASSDPETALSSLINVEKRHVIDITEGESLRVVLAKLAEGSYCLTFVFHHISCDSGSSESFVSQFVKLYEAFSEGKDVSRIPVPRVSYADFSVWQSQLAQSPEVRNNIDWWQRTLDGAPTASSLLPFAKSNRLPGSRQRNTVTGAVPLSGLGRLKRISARMNTTPFNFVTAAFRAFHYRYTEDNDLTMLMIDGNRPHPELQDTIGFFVNMVPLRFHGNDLDSATFEQLVQDVKSVTHDALEHSSAPFEDVVQILGLDRSATHFPVGQIAVNYQMYGQQSRIRSADFTLAASSVEDLPTPCDLALEITENPAEGLEFKLQFDSGLYGDADMERFIENFTTFLSSAIRDHRQPVQEINMSGEMELAHLRKDLWNIAVHPDPWGGKTVVDMILEVASSRPSDVAVLTSDDETITYQALIVRGKQIAAQLQSSPYYRAGDVVGVFFNPDIDMISSLVGIVLAGGGYAALDPSFATERLRYMIGDSSIKILLASLHLAAEAKQLVGGEIKADILVVPQSTPDLAVAWTAPDIVPNTPFYTIYTSGSTGKPKAVPHTHRTTQAMLSTHNTYHQISSADKILSQSSIAFDLSVAQIWGALTSGARLLLAKSNIRKDPSALASFMRRGEVTVTYFPATQFASVIEHNSDDVKACASYRRSIFAGETLPVRLVRAIYDLGTAVKVYNQYGPSETSVQSSSALVPIPGPEVLTIPVGSPLPNSSHYIVDPAGHPVPATVVGEVYIGGAQVSTGYLNLAQTTLEAFVDDTFASDAFLVRGWSKMYKSGDKARFLADGQLDFKGRIKGDRQIKIRGYRLNLAEIDNELYAASVHLDESYRLVNVAVVPREVGKSEEHLTDDRQLIAFIQSAKSDITPQQKQDLVNSLHAIVKPHLNDYMMPSGYQFLDSLSGIVSGKIGLKHLLTVELDLLFPSSKASPVEAARSPAAEFQDILGSVVQSFKVVLKLSRGREVAPDESFFELGGHSMLVLRLSAAIKREFGIKLAVKDLFANPTPSGIAQLIATAKGIAIDDATATIDEEIDWRTEGTLPDEPAFHPTSSATTTLPRSEIKEILLTGVDSPVGSRMLNKILLTRPDVTVSVIGSRKPLVLEDIKGIINQETDGTAWRRVNILPGSLSLPSFGLTPTAFDALAKRIHLIYHFGGYVSLLKRYADLRPANVQATLDLIRLAAASPTHKTEIHYLSTWSVSHLQSWPSTNRTRSDIITSEQSSSHFVPGSGSQAGAYFKARWVAESLLDQAASRGIVTTITRASALADLEAIQGKPAGTEELSEVNFFLGLLGAILRTGMVPNLQDVNGGVDVDCVTAEHVAAVVERLTLSHDDTAAPEGRIFHVRNPKPLRLAELPGVMANNGEVLKMVELETWLEAVANSGDGSNEVFSAVLKEYISVGHRMFSLDDSETREQLRRVGEVRDDELLLVDGGLLMQIKQRA</sequence>
<dbReference type="InterPro" id="IPR014043">
    <property type="entry name" value="Acyl_transferase_dom"/>
</dbReference>
<dbReference type="InterPro" id="IPR006162">
    <property type="entry name" value="Ppantetheine_attach_site"/>
</dbReference>
<organism evidence="17 18">
    <name type="scientific">Podospora appendiculata</name>
    <dbReference type="NCBI Taxonomy" id="314037"/>
    <lineage>
        <taxon>Eukaryota</taxon>
        <taxon>Fungi</taxon>
        <taxon>Dikarya</taxon>
        <taxon>Ascomycota</taxon>
        <taxon>Pezizomycotina</taxon>
        <taxon>Sordariomycetes</taxon>
        <taxon>Sordariomycetidae</taxon>
        <taxon>Sordariales</taxon>
        <taxon>Podosporaceae</taxon>
        <taxon>Podospora</taxon>
    </lineage>
</organism>
<dbReference type="Gene3D" id="3.40.47.10">
    <property type="match status" value="1"/>
</dbReference>
<dbReference type="InterPro" id="IPR049552">
    <property type="entry name" value="PKS_DH_N"/>
</dbReference>
<proteinExistence type="inferred from homology"/>
<evidence type="ECO:0000256" key="13">
    <source>
        <dbReference type="SAM" id="MobiDB-lite"/>
    </source>
</evidence>
<comment type="similarity">
    <text evidence="11">In the C-terminal section; belongs to the NRP synthetase family.</text>
</comment>
<dbReference type="GO" id="GO:0006633">
    <property type="term" value="P:fatty acid biosynthetic process"/>
    <property type="evidence" value="ECO:0007669"/>
    <property type="project" value="InterPro"/>
</dbReference>
<evidence type="ECO:0000256" key="3">
    <source>
        <dbReference type="ARBA" id="ARBA00022598"/>
    </source>
</evidence>
<dbReference type="GO" id="GO:0005737">
    <property type="term" value="C:cytoplasm"/>
    <property type="evidence" value="ECO:0007669"/>
    <property type="project" value="TreeGrafter"/>
</dbReference>
<dbReference type="PANTHER" id="PTHR43775:SF37">
    <property type="entry name" value="SI:DKEY-61P9.11"/>
    <property type="match status" value="1"/>
</dbReference>
<dbReference type="InterPro" id="IPR014030">
    <property type="entry name" value="Ketoacyl_synth_N"/>
</dbReference>
<dbReference type="SUPFAM" id="SSF51735">
    <property type="entry name" value="NAD(P)-binding Rossmann-fold domains"/>
    <property type="match status" value="3"/>
</dbReference>
<dbReference type="InterPro" id="IPR013968">
    <property type="entry name" value="PKS_KR"/>
</dbReference>
<feature type="compositionally biased region" description="Low complexity" evidence="13">
    <location>
        <begin position="39"/>
        <end position="49"/>
    </location>
</feature>
<dbReference type="InterPro" id="IPR013154">
    <property type="entry name" value="ADH-like_N"/>
</dbReference>
<keyword evidence="10" id="KW-0012">Acyltransferase</keyword>
<dbReference type="InterPro" id="IPR016036">
    <property type="entry name" value="Malonyl_transacylase_ACP-bd"/>
</dbReference>
<keyword evidence="3" id="KW-0436">Ligase</keyword>
<dbReference type="PROSITE" id="PS00012">
    <property type="entry name" value="PHOSPHOPANTETHEINE"/>
    <property type="match status" value="2"/>
</dbReference>
<dbReference type="Pfam" id="PF14765">
    <property type="entry name" value="PS-DH"/>
    <property type="match status" value="1"/>
</dbReference>
<dbReference type="InterPro" id="IPR010071">
    <property type="entry name" value="AA_adenyl_dom"/>
</dbReference>
<dbReference type="Pfam" id="PF07993">
    <property type="entry name" value="NAD_binding_4"/>
    <property type="match status" value="1"/>
</dbReference>
<dbReference type="InterPro" id="IPR036736">
    <property type="entry name" value="ACP-like_sf"/>
</dbReference>
<dbReference type="SUPFAM" id="SSF52777">
    <property type="entry name" value="CoA-dependent acyltransferases"/>
    <property type="match status" value="2"/>
</dbReference>
<dbReference type="InterPro" id="IPR020806">
    <property type="entry name" value="PKS_PP-bd"/>
</dbReference>
<feature type="region of interest" description="C-terminal hotdog fold" evidence="12">
    <location>
        <begin position="1111"/>
        <end position="1268"/>
    </location>
</feature>
<dbReference type="PROSITE" id="PS50075">
    <property type="entry name" value="CARRIER"/>
    <property type="match status" value="2"/>
</dbReference>
<dbReference type="GO" id="GO:0008168">
    <property type="term" value="F:methyltransferase activity"/>
    <property type="evidence" value="ECO:0007669"/>
    <property type="project" value="UniProtKB-KW"/>
</dbReference>
<dbReference type="InterPro" id="IPR000873">
    <property type="entry name" value="AMP-dep_synth/lig_dom"/>
</dbReference>
<dbReference type="SMART" id="SM00829">
    <property type="entry name" value="PKS_ER"/>
    <property type="match status" value="1"/>
</dbReference>
<dbReference type="PANTHER" id="PTHR43775">
    <property type="entry name" value="FATTY ACID SYNTHASE"/>
    <property type="match status" value="1"/>
</dbReference>
<dbReference type="InterPro" id="IPR036291">
    <property type="entry name" value="NAD(P)-bd_dom_sf"/>
</dbReference>
<dbReference type="PROSITE" id="PS00606">
    <property type="entry name" value="KS3_1"/>
    <property type="match status" value="1"/>
</dbReference>
<feature type="domain" description="Carrier" evidence="14">
    <location>
        <begin position="3400"/>
        <end position="3478"/>
    </location>
</feature>
<dbReference type="Pfam" id="PF16197">
    <property type="entry name" value="KAsynt_C_assoc"/>
    <property type="match status" value="1"/>
</dbReference>
<dbReference type="Proteomes" id="UP001270362">
    <property type="component" value="Unassembled WGS sequence"/>
</dbReference>
<evidence type="ECO:0000256" key="4">
    <source>
        <dbReference type="ARBA" id="ARBA00022603"/>
    </source>
</evidence>
<dbReference type="Gene3D" id="3.40.50.12780">
    <property type="entry name" value="N-terminal domain of ligase-like"/>
    <property type="match status" value="1"/>
</dbReference>
<dbReference type="SMART" id="SM00826">
    <property type="entry name" value="PKS_DH"/>
    <property type="match status" value="1"/>
</dbReference>
<dbReference type="InterPro" id="IPR042104">
    <property type="entry name" value="PKS_dehydratase_sf"/>
</dbReference>
<dbReference type="PROSITE" id="PS52004">
    <property type="entry name" value="KS3_2"/>
    <property type="match status" value="1"/>
</dbReference>
<feature type="compositionally biased region" description="Polar residues" evidence="13">
    <location>
        <begin position="20"/>
        <end position="31"/>
    </location>
</feature>
<keyword evidence="4" id="KW-0489">Methyltransferase</keyword>
<dbReference type="InterPro" id="IPR020841">
    <property type="entry name" value="PKS_Beta-ketoAc_synthase_dom"/>
</dbReference>
<dbReference type="Pfam" id="PF00501">
    <property type="entry name" value="AMP-binding"/>
    <property type="match status" value="1"/>
</dbReference>
<feature type="domain" description="Ketosynthase family 3 (KS3)" evidence="15">
    <location>
        <begin position="57"/>
        <end position="480"/>
    </location>
</feature>
<dbReference type="GO" id="GO:0031177">
    <property type="term" value="F:phosphopantetheine binding"/>
    <property type="evidence" value="ECO:0007669"/>
    <property type="project" value="InterPro"/>
</dbReference>
<evidence type="ECO:0000259" key="16">
    <source>
        <dbReference type="PROSITE" id="PS52019"/>
    </source>
</evidence>
<reference evidence="17" key="1">
    <citation type="journal article" date="2023" name="Mol. Phylogenet. Evol.">
        <title>Genome-scale phylogeny and comparative genomics of the fungal order Sordariales.</title>
        <authorList>
            <person name="Hensen N."/>
            <person name="Bonometti L."/>
            <person name="Westerberg I."/>
            <person name="Brannstrom I.O."/>
            <person name="Guillou S."/>
            <person name="Cros-Aarteil S."/>
            <person name="Calhoun S."/>
            <person name="Haridas S."/>
            <person name="Kuo A."/>
            <person name="Mondo S."/>
            <person name="Pangilinan J."/>
            <person name="Riley R."/>
            <person name="LaButti K."/>
            <person name="Andreopoulos B."/>
            <person name="Lipzen A."/>
            <person name="Chen C."/>
            <person name="Yan M."/>
            <person name="Daum C."/>
            <person name="Ng V."/>
            <person name="Clum A."/>
            <person name="Steindorff A."/>
            <person name="Ohm R.A."/>
            <person name="Martin F."/>
            <person name="Silar P."/>
            <person name="Natvig D.O."/>
            <person name="Lalanne C."/>
            <person name="Gautier V."/>
            <person name="Ament-Velasquez S.L."/>
            <person name="Kruys A."/>
            <person name="Hutchinson M.I."/>
            <person name="Powell A.J."/>
            <person name="Barry K."/>
            <person name="Miller A.N."/>
            <person name="Grigoriev I.V."/>
            <person name="Debuchy R."/>
            <person name="Gladieux P."/>
            <person name="Hiltunen Thoren M."/>
            <person name="Johannesson H."/>
        </authorList>
    </citation>
    <scope>NUCLEOTIDE SEQUENCE</scope>
    <source>
        <strain evidence="17">CBS 314.62</strain>
    </source>
</reference>
<dbReference type="Gene3D" id="3.10.129.110">
    <property type="entry name" value="Polyketide synthase dehydratase"/>
    <property type="match status" value="1"/>
</dbReference>
<dbReference type="InterPro" id="IPR018201">
    <property type="entry name" value="Ketoacyl_synth_AS"/>
</dbReference>
<evidence type="ECO:0000256" key="9">
    <source>
        <dbReference type="ARBA" id="ARBA00023268"/>
    </source>
</evidence>
<keyword evidence="5" id="KW-0808">Transferase</keyword>
<dbReference type="Gene3D" id="3.90.180.10">
    <property type="entry name" value="Medium-chain alcohol dehydrogenases, catalytic domain"/>
    <property type="match status" value="1"/>
</dbReference>
<keyword evidence="18" id="KW-1185">Reference proteome</keyword>
<reference evidence="17" key="2">
    <citation type="submission" date="2023-06" db="EMBL/GenBank/DDBJ databases">
        <authorList>
            <consortium name="Lawrence Berkeley National Laboratory"/>
            <person name="Haridas S."/>
            <person name="Hensen N."/>
            <person name="Bonometti L."/>
            <person name="Westerberg I."/>
            <person name="Brannstrom I.O."/>
            <person name="Guillou S."/>
            <person name="Cros-Aarteil S."/>
            <person name="Calhoun S."/>
            <person name="Kuo A."/>
            <person name="Mondo S."/>
            <person name="Pangilinan J."/>
            <person name="Riley R."/>
            <person name="Labutti K."/>
            <person name="Andreopoulos B."/>
            <person name="Lipzen A."/>
            <person name="Chen C."/>
            <person name="Yanf M."/>
            <person name="Daum C."/>
            <person name="Ng V."/>
            <person name="Clum A."/>
            <person name="Steindorff A."/>
            <person name="Ohm R."/>
            <person name="Martin F."/>
            <person name="Silar P."/>
            <person name="Natvig D."/>
            <person name="Lalanne C."/>
            <person name="Gautier V."/>
            <person name="Ament-Velasquez S.L."/>
            <person name="Kruys A."/>
            <person name="Hutchinson M.I."/>
            <person name="Powell A.J."/>
            <person name="Barry K."/>
            <person name="Miller A.N."/>
            <person name="Grigoriev I.V."/>
            <person name="Debuchy R."/>
            <person name="Gladieux P."/>
            <person name="Thoren M.H."/>
            <person name="Johannesson H."/>
        </authorList>
    </citation>
    <scope>NUCLEOTIDE SEQUENCE</scope>
    <source>
        <strain evidence="17">CBS 314.62</strain>
    </source>
</reference>
<dbReference type="Pfam" id="PF00668">
    <property type="entry name" value="Condensation"/>
    <property type="match status" value="1"/>
</dbReference>
<dbReference type="Pfam" id="PF21089">
    <property type="entry name" value="PKS_DH_N"/>
    <property type="match status" value="1"/>
</dbReference>
<dbReference type="InterPro" id="IPR045851">
    <property type="entry name" value="AMP-bd_C_sf"/>
</dbReference>
<evidence type="ECO:0000256" key="10">
    <source>
        <dbReference type="ARBA" id="ARBA00023315"/>
    </source>
</evidence>
<keyword evidence="9" id="KW-0511">Multifunctional enzyme</keyword>
<keyword evidence="8" id="KW-0560">Oxidoreductase</keyword>
<dbReference type="CDD" id="cd00833">
    <property type="entry name" value="PKS"/>
    <property type="match status" value="1"/>
</dbReference>
<keyword evidence="7" id="KW-0521">NADP</keyword>
<dbReference type="InterPro" id="IPR020843">
    <property type="entry name" value="ER"/>
</dbReference>
<evidence type="ECO:0000256" key="8">
    <source>
        <dbReference type="ARBA" id="ARBA00023002"/>
    </source>
</evidence>
<dbReference type="InterPro" id="IPR020807">
    <property type="entry name" value="PKS_DH"/>
</dbReference>
<dbReference type="Gene3D" id="3.40.366.10">
    <property type="entry name" value="Malonyl-Coenzyme A Acyl Carrier Protein, domain 2"/>
    <property type="match status" value="1"/>
</dbReference>
<dbReference type="InterPro" id="IPR013149">
    <property type="entry name" value="ADH-like_C"/>
</dbReference>
<comment type="caution">
    <text evidence="17">The sequence shown here is derived from an EMBL/GenBank/DDBJ whole genome shotgun (WGS) entry which is preliminary data.</text>
</comment>
<dbReference type="GO" id="GO:0016874">
    <property type="term" value="F:ligase activity"/>
    <property type="evidence" value="ECO:0007669"/>
    <property type="project" value="UniProtKB-KW"/>
</dbReference>
<dbReference type="Pfam" id="PF02801">
    <property type="entry name" value="Ketoacyl-synt_C"/>
    <property type="match status" value="1"/>
</dbReference>
<dbReference type="InterPro" id="IPR016035">
    <property type="entry name" value="Acyl_Trfase/lysoPLipase"/>
</dbReference>
<feature type="domain" description="Carrier" evidence="14">
    <location>
        <begin position="2261"/>
        <end position="2338"/>
    </location>
</feature>
<evidence type="ECO:0000256" key="5">
    <source>
        <dbReference type="ARBA" id="ARBA00022679"/>
    </source>
</evidence>
<dbReference type="SMART" id="SM00823">
    <property type="entry name" value="PKS_PP"/>
    <property type="match status" value="2"/>
</dbReference>
<evidence type="ECO:0000313" key="17">
    <source>
        <dbReference type="EMBL" id="KAK3681229.1"/>
    </source>
</evidence>
<dbReference type="Pfam" id="PF08659">
    <property type="entry name" value="KR"/>
    <property type="match status" value="1"/>
</dbReference>
<keyword evidence="6" id="KW-0677">Repeat</keyword>
<dbReference type="Pfam" id="PF00550">
    <property type="entry name" value="PP-binding"/>
    <property type="match status" value="2"/>
</dbReference>
<dbReference type="NCBIfam" id="TIGR01733">
    <property type="entry name" value="AA-adenyl-dom"/>
    <property type="match status" value="1"/>
</dbReference>
<dbReference type="InterPro" id="IPR013120">
    <property type="entry name" value="FAR_NAD-bd"/>
</dbReference>
<dbReference type="InterPro" id="IPR016039">
    <property type="entry name" value="Thiolase-like"/>
</dbReference>
<keyword evidence="1" id="KW-0596">Phosphopantetheine</keyword>